<protein>
    <submittedName>
        <fullName evidence="1">Uncharacterized protein</fullName>
    </submittedName>
</protein>
<name>A0A329QCJ2_9BACL</name>
<dbReference type="RefSeq" id="WP_113056281.1">
    <property type="nucleotide sequence ID" value="NZ_QEVW01000033.1"/>
</dbReference>
<proteinExistence type="predicted"/>
<gene>
    <name evidence="1" type="ORF">DC345_30180</name>
</gene>
<comment type="caution">
    <text evidence="1">The sequence shown here is derived from an EMBL/GenBank/DDBJ whole genome shotgun (WGS) entry which is preliminary data.</text>
</comment>
<reference evidence="1 2" key="1">
    <citation type="submission" date="2018-04" db="EMBL/GenBank/DDBJ databases">
        <title>Paenibacillus taichungensis Genome sequencing and assembly.</title>
        <authorList>
            <person name="Xu J."/>
            <person name="Rensing C."/>
            <person name="Mazhar H.S."/>
        </authorList>
    </citation>
    <scope>NUCLEOTIDE SEQUENCE [LARGE SCALE GENOMIC DNA]</scope>
    <source>
        <strain evidence="1 2">NC1</strain>
    </source>
</reference>
<evidence type="ECO:0000313" key="2">
    <source>
        <dbReference type="Proteomes" id="UP000250642"/>
    </source>
</evidence>
<dbReference type="AlphaFoldDB" id="A0A329QCJ2"/>
<sequence length="202" mass="21855">MAKQNKSLALSNPATNTSTTIYKVPTGKYAVAKSVVINNSSNADLTFRLIIGGAYVAYTHTLKSRDTLVINDLDFPLLPGEEIVVLASSSSLTIRVSGFENDYVASEYPYMKVNALPVSNIGLIAKNSDVIIRSVIICNTGAAVTNIYVGAPWTITSKDIKPYDSLLLLNLQYYVPESHNIGYQQTLGTGGTVTFILEKVVQ</sequence>
<dbReference type="EMBL" id="QEVW01000033">
    <property type="protein sequence ID" value="RAW09731.1"/>
    <property type="molecule type" value="Genomic_DNA"/>
</dbReference>
<accession>A0A329QCJ2</accession>
<evidence type="ECO:0000313" key="1">
    <source>
        <dbReference type="EMBL" id="RAW09731.1"/>
    </source>
</evidence>
<organism evidence="1 2">
    <name type="scientific">Paenibacillus taichungensis</name>
    <dbReference type="NCBI Taxonomy" id="484184"/>
    <lineage>
        <taxon>Bacteria</taxon>
        <taxon>Bacillati</taxon>
        <taxon>Bacillota</taxon>
        <taxon>Bacilli</taxon>
        <taxon>Bacillales</taxon>
        <taxon>Paenibacillaceae</taxon>
        <taxon>Paenibacillus</taxon>
    </lineage>
</organism>
<dbReference type="Proteomes" id="UP000250642">
    <property type="component" value="Unassembled WGS sequence"/>
</dbReference>